<evidence type="ECO:0000259" key="2">
    <source>
        <dbReference type="Pfam" id="PF20434"/>
    </source>
</evidence>
<feature type="domain" description="BD-FAE-like" evidence="2">
    <location>
        <begin position="116"/>
        <end position="218"/>
    </location>
</feature>
<feature type="signal peptide" evidence="1">
    <location>
        <begin position="1"/>
        <end position="26"/>
    </location>
</feature>
<feature type="chain" id="PRO_5042159943" evidence="1">
    <location>
        <begin position="27"/>
        <end position="388"/>
    </location>
</feature>
<dbReference type="RefSeq" id="WP_330929642.1">
    <property type="nucleotide sequence ID" value="NZ_CP119075.1"/>
</dbReference>
<evidence type="ECO:0000313" key="4">
    <source>
        <dbReference type="Proteomes" id="UP001218638"/>
    </source>
</evidence>
<evidence type="ECO:0000256" key="1">
    <source>
        <dbReference type="SAM" id="SignalP"/>
    </source>
</evidence>
<dbReference type="EMBL" id="CP119075">
    <property type="protein sequence ID" value="WED66891.1"/>
    <property type="molecule type" value="Genomic_DNA"/>
</dbReference>
<keyword evidence="4" id="KW-1185">Reference proteome</keyword>
<dbReference type="SUPFAM" id="SSF53474">
    <property type="entry name" value="alpha/beta-Hydrolases"/>
    <property type="match status" value="1"/>
</dbReference>
<reference evidence="3" key="1">
    <citation type="submission" date="2023-03" db="EMBL/GenBank/DDBJ databases">
        <title>Lomoglobus Profundus gen. nov., sp. nov., a novel member of the phylum Verrucomicrobia, isolated from deep-marine sediment of South China Sea.</title>
        <authorList>
            <person name="Ahmad T."/>
            <person name="Ishaq S.E."/>
            <person name="Wang F."/>
        </authorList>
    </citation>
    <scope>NUCLEOTIDE SEQUENCE</scope>
    <source>
        <strain evidence="3">LMO-M01</strain>
    </source>
</reference>
<dbReference type="AlphaFoldDB" id="A0AAF0CRZ3"/>
<proteinExistence type="predicted"/>
<sequence length="388" mass="41448">MKSRPLRAVGIAALVALCPFLNSLEAAELPPVPAAMGIPTAGPAAAPGSPYAPQALAPGGVVMTLFPPDSPYLKPDRIHEAETYGFYGGALPGYLVNIHNPSIEFHAGNGELNTGTAIILVAGGGHNKLNIFGEGSAMIPYFGSRGISTILLRNRLRSDGYDPKTDGVHDLQQAVKLVRAHAEQWNIDPNKIGVLGFSAGAELCAAASLYYDEFDAKNDMPENPLAKISSRPDFNGLVYPGPSPFFFAFEDQPSIPADSPPAFFTGPGWGDWIHALWATEYFTALLNDGVPNVELHIYARGVHPGDRGKPGQAPATGGITLRDGVGFGTWQERYMDWLDDLGFTGKPGEVTRAALDIAANLDRESPMDVLQERMAERRAAAAAEQKDK</sequence>
<evidence type="ECO:0000313" key="3">
    <source>
        <dbReference type="EMBL" id="WED66891.1"/>
    </source>
</evidence>
<keyword evidence="1" id="KW-0732">Signal</keyword>
<organism evidence="3 4">
    <name type="scientific">Synoicihabitans lomoniglobus</name>
    <dbReference type="NCBI Taxonomy" id="2909285"/>
    <lineage>
        <taxon>Bacteria</taxon>
        <taxon>Pseudomonadati</taxon>
        <taxon>Verrucomicrobiota</taxon>
        <taxon>Opitutia</taxon>
        <taxon>Opitutales</taxon>
        <taxon>Opitutaceae</taxon>
        <taxon>Synoicihabitans</taxon>
    </lineage>
</organism>
<accession>A0AAF0CRZ3</accession>
<name>A0AAF0CRZ3_9BACT</name>
<dbReference type="Gene3D" id="3.40.50.1820">
    <property type="entry name" value="alpha/beta hydrolase"/>
    <property type="match status" value="1"/>
</dbReference>
<keyword evidence="3" id="KW-0378">Hydrolase</keyword>
<dbReference type="KEGG" id="slom:PXH66_08515"/>
<dbReference type="InterPro" id="IPR029058">
    <property type="entry name" value="AB_hydrolase_fold"/>
</dbReference>
<dbReference type="Proteomes" id="UP001218638">
    <property type="component" value="Chromosome"/>
</dbReference>
<dbReference type="InterPro" id="IPR049492">
    <property type="entry name" value="BD-FAE-like_dom"/>
</dbReference>
<gene>
    <name evidence="3" type="ORF">PXH66_08515</name>
</gene>
<dbReference type="GO" id="GO:0016787">
    <property type="term" value="F:hydrolase activity"/>
    <property type="evidence" value="ECO:0007669"/>
    <property type="project" value="UniProtKB-KW"/>
</dbReference>
<protein>
    <submittedName>
        <fullName evidence="3">Alpha/beta hydrolase</fullName>
    </submittedName>
</protein>
<dbReference type="Pfam" id="PF20434">
    <property type="entry name" value="BD-FAE"/>
    <property type="match status" value="1"/>
</dbReference>